<keyword evidence="11" id="KW-1185">Reference proteome</keyword>
<keyword evidence="2 5" id="KW-0889">Transcription antitermination</keyword>
<feature type="domain" description="KOW" evidence="9">
    <location>
        <begin position="134"/>
        <end position="161"/>
    </location>
</feature>
<dbReference type="HAMAP" id="MF_00948">
    <property type="entry name" value="NusG"/>
    <property type="match status" value="1"/>
</dbReference>
<keyword evidence="4 5" id="KW-0804">Transcription</keyword>
<evidence type="ECO:0000259" key="9">
    <source>
        <dbReference type="SMART" id="SM00739"/>
    </source>
</evidence>
<protein>
    <recommendedName>
        <fullName evidence="5 6">Transcription termination/antitermination protein NusG</fullName>
    </recommendedName>
</protein>
<dbReference type="InterPro" id="IPR015869">
    <property type="entry name" value="Transcrpt_antiterm_NusG_bac_CS"/>
</dbReference>
<dbReference type="InterPro" id="IPR005824">
    <property type="entry name" value="KOW"/>
</dbReference>
<dbReference type="InParanoid" id="M1YYF6"/>
<dbReference type="InterPro" id="IPR036735">
    <property type="entry name" value="NGN_dom_sf"/>
</dbReference>
<evidence type="ECO:0000256" key="6">
    <source>
        <dbReference type="NCBIfam" id="TIGR00922"/>
    </source>
</evidence>
<evidence type="ECO:0000256" key="3">
    <source>
        <dbReference type="ARBA" id="ARBA00023015"/>
    </source>
</evidence>
<evidence type="ECO:0000256" key="2">
    <source>
        <dbReference type="ARBA" id="ARBA00022814"/>
    </source>
</evidence>
<dbReference type="FunCoup" id="M1YYF6">
    <property type="interactions" value="448"/>
</dbReference>
<accession>M1YYF6</accession>
<dbReference type="Gene3D" id="2.30.30.30">
    <property type="match status" value="1"/>
</dbReference>
<dbReference type="InterPro" id="IPR043425">
    <property type="entry name" value="NusG-like"/>
</dbReference>
<evidence type="ECO:0000313" key="10">
    <source>
        <dbReference type="EMBL" id="CCQ90296.1"/>
    </source>
</evidence>
<dbReference type="CDD" id="cd06091">
    <property type="entry name" value="KOW_NusG"/>
    <property type="match status" value="1"/>
</dbReference>
<dbReference type="NCBIfam" id="TIGR00922">
    <property type="entry name" value="nusG"/>
    <property type="match status" value="1"/>
</dbReference>
<reference evidence="10 11" key="1">
    <citation type="journal article" date="2013" name="Front. Microbiol.">
        <title>The genome of Nitrospina gracilis illuminates the metabolism and evolution of the major marine nitrite oxidizer.</title>
        <authorList>
            <person name="Luecker S."/>
            <person name="Nowka B."/>
            <person name="Rattei T."/>
            <person name="Spieck E."/>
            <person name="and Daims H."/>
        </authorList>
    </citation>
    <scope>NUCLEOTIDE SEQUENCE [LARGE SCALE GENOMIC DNA]</scope>
    <source>
        <strain evidence="10 11">3/211</strain>
    </source>
</reference>
<gene>
    <name evidence="5 10" type="primary">nusG</name>
    <name evidence="10" type="ORF">NITGR_280012</name>
</gene>
<dbReference type="OrthoDB" id="9809075at2"/>
<comment type="similarity">
    <text evidence="5 7">Belongs to the NusG family.</text>
</comment>
<dbReference type="InterPro" id="IPR008991">
    <property type="entry name" value="Translation_prot_SH3-like_sf"/>
</dbReference>
<dbReference type="Proteomes" id="UP000011704">
    <property type="component" value="Unassembled WGS sequence"/>
</dbReference>
<dbReference type="SMART" id="SM00739">
    <property type="entry name" value="KOW"/>
    <property type="match status" value="1"/>
</dbReference>
<dbReference type="RefSeq" id="WP_005007656.1">
    <property type="nucleotide sequence ID" value="NZ_HG422173.1"/>
</dbReference>
<dbReference type="Pfam" id="PF02357">
    <property type="entry name" value="NusG"/>
    <property type="match status" value="1"/>
</dbReference>
<dbReference type="PROSITE" id="PS01014">
    <property type="entry name" value="NUSG"/>
    <property type="match status" value="1"/>
</dbReference>
<comment type="caution">
    <text evidence="10">The sequence shown here is derived from an EMBL/GenBank/DDBJ whole genome shotgun (WGS) entry which is preliminary data.</text>
</comment>
<dbReference type="FunFam" id="2.30.30.30:FF:000002">
    <property type="entry name" value="Transcription termination/antitermination factor NusG"/>
    <property type="match status" value="1"/>
</dbReference>
<name>M1YYF6_NITG3</name>
<feature type="domain" description="NusG-like N-terminal" evidence="8">
    <location>
        <begin position="15"/>
        <end position="122"/>
    </location>
</feature>
<dbReference type="HOGENOM" id="CLU_067287_1_0_0"/>
<keyword evidence="3 5" id="KW-0805">Transcription regulation</keyword>
<comment type="function">
    <text evidence="5 7">Participates in transcription elongation, termination and antitermination.</text>
</comment>
<evidence type="ECO:0000259" key="8">
    <source>
        <dbReference type="SMART" id="SM00738"/>
    </source>
</evidence>
<dbReference type="PRINTS" id="PR00338">
    <property type="entry name" value="NUSGTNSCPFCT"/>
</dbReference>
<dbReference type="GO" id="GO:0006353">
    <property type="term" value="P:DNA-templated transcription termination"/>
    <property type="evidence" value="ECO:0007669"/>
    <property type="project" value="UniProtKB-UniRule"/>
</dbReference>
<dbReference type="CDD" id="cd09891">
    <property type="entry name" value="NGN_Bact_1"/>
    <property type="match status" value="1"/>
</dbReference>
<dbReference type="Gene3D" id="3.30.70.940">
    <property type="entry name" value="NusG, N-terminal domain"/>
    <property type="match status" value="1"/>
</dbReference>
<dbReference type="GO" id="GO:0005829">
    <property type="term" value="C:cytosol"/>
    <property type="evidence" value="ECO:0007669"/>
    <property type="project" value="UniProtKB-ARBA"/>
</dbReference>
<dbReference type="SUPFAM" id="SSF50104">
    <property type="entry name" value="Translation proteins SH3-like domain"/>
    <property type="match status" value="1"/>
</dbReference>
<dbReference type="InterPro" id="IPR006645">
    <property type="entry name" value="NGN-like_dom"/>
</dbReference>
<dbReference type="PANTHER" id="PTHR30265">
    <property type="entry name" value="RHO-INTERACTING TRANSCRIPTION TERMINATION FACTOR NUSG"/>
    <property type="match status" value="1"/>
</dbReference>
<dbReference type="SMART" id="SM00738">
    <property type="entry name" value="NGN"/>
    <property type="match status" value="1"/>
</dbReference>
<evidence type="ECO:0000256" key="5">
    <source>
        <dbReference type="HAMAP-Rule" id="MF_00948"/>
    </source>
</evidence>
<evidence type="ECO:0000313" key="11">
    <source>
        <dbReference type="Proteomes" id="UP000011704"/>
    </source>
</evidence>
<keyword evidence="1 5" id="KW-0806">Transcription termination</keyword>
<evidence type="ECO:0000256" key="1">
    <source>
        <dbReference type="ARBA" id="ARBA00022472"/>
    </source>
</evidence>
<dbReference type="Pfam" id="PF00467">
    <property type="entry name" value="KOW"/>
    <property type="match status" value="1"/>
</dbReference>
<dbReference type="PANTHER" id="PTHR30265:SF2">
    <property type="entry name" value="TRANSCRIPTION TERMINATION_ANTITERMINATION PROTEIN NUSG"/>
    <property type="match status" value="1"/>
</dbReference>
<organism evidence="10 11">
    <name type="scientific">Nitrospina gracilis (strain 3/211)</name>
    <dbReference type="NCBI Taxonomy" id="1266370"/>
    <lineage>
        <taxon>Bacteria</taxon>
        <taxon>Pseudomonadati</taxon>
        <taxon>Nitrospinota/Tectimicrobiota group</taxon>
        <taxon>Nitrospinota</taxon>
        <taxon>Nitrospinia</taxon>
        <taxon>Nitrospinales</taxon>
        <taxon>Nitrospinaceae</taxon>
        <taxon>Nitrospina</taxon>
    </lineage>
</organism>
<dbReference type="SUPFAM" id="SSF82679">
    <property type="entry name" value="N-utilization substance G protein NusG, N-terminal domain"/>
    <property type="match status" value="1"/>
</dbReference>
<dbReference type="InterPro" id="IPR047050">
    <property type="entry name" value="NGN"/>
</dbReference>
<dbReference type="EMBL" id="CAQJ01000031">
    <property type="protein sequence ID" value="CCQ90296.1"/>
    <property type="molecule type" value="Genomic_DNA"/>
</dbReference>
<evidence type="ECO:0000256" key="7">
    <source>
        <dbReference type="RuleBase" id="RU000538"/>
    </source>
</evidence>
<dbReference type="InterPro" id="IPR001062">
    <property type="entry name" value="Transcrpt_antiterm_NusG"/>
</dbReference>
<dbReference type="InterPro" id="IPR014722">
    <property type="entry name" value="Rib_uL2_dom2"/>
</dbReference>
<proteinExistence type="inferred from homology"/>
<sequence>MSEENVDMENAVAKGKDWYVIHTYSGYENKVKLSLEERFAHQGVRDKLGEIVIPTEEVVEVRQGKKKISSRKFLPGYVLISVDMDQDVWYLIKNTPKVTGFLGGTEPTPLSEAEVKEIMDQVKGESQRPKPKFQFEKGEGVRVIDGPFMNFNGTVEEVNHDKGKVKVMVSIFGRATPVELEFPQIEKV</sequence>
<dbReference type="GO" id="GO:0031564">
    <property type="term" value="P:transcription antitermination"/>
    <property type="evidence" value="ECO:0007669"/>
    <property type="project" value="UniProtKB-UniRule"/>
</dbReference>
<dbReference type="GO" id="GO:0006354">
    <property type="term" value="P:DNA-templated transcription elongation"/>
    <property type="evidence" value="ECO:0007669"/>
    <property type="project" value="UniProtKB-UniRule"/>
</dbReference>
<evidence type="ECO:0000256" key="4">
    <source>
        <dbReference type="ARBA" id="ARBA00023163"/>
    </source>
</evidence>
<dbReference type="AlphaFoldDB" id="M1YYF6"/>
<dbReference type="GO" id="GO:0032784">
    <property type="term" value="P:regulation of DNA-templated transcription elongation"/>
    <property type="evidence" value="ECO:0007669"/>
    <property type="project" value="InterPro"/>
</dbReference>
<dbReference type="STRING" id="1266370.NITGR_280012"/>